<gene>
    <name evidence="8" type="ORF">FFL34_16005</name>
</gene>
<sequence>MQIHKYTKKEEVIHAITHGIGALLSIGALILLTASTWAGNMTQLISAFIFGTTMFVMYLCSTIVHSLPNGRWKEIFVIADHSSIYLFIAGTYTPFLVLQLRGELGWKMLAIVWGIALVGIIFKIFFIDRFLVLSTFCYLLMGWLILFVWKPLLSTMHENGILLLIIGGLFYSIGTVFYLWRGFCYHHVIWHIFVLAGSMFHFLCIFYYVV</sequence>
<reference evidence="8 9" key="1">
    <citation type="submission" date="2019-05" db="EMBL/GenBank/DDBJ databases">
        <title>Genomic analysis of Lentibacillus sp. NKC220-2.</title>
        <authorList>
            <person name="Oh Y.J."/>
        </authorList>
    </citation>
    <scope>NUCLEOTIDE SEQUENCE [LARGE SCALE GENOMIC DNA]</scope>
    <source>
        <strain evidence="8 9">NKC220-2</strain>
    </source>
</reference>
<feature type="binding site" evidence="6">
    <location>
        <position position="187"/>
    </location>
    <ligand>
        <name>Zn(2+)</name>
        <dbReference type="ChEBI" id="CHEBI:29105"/>
    </ligand>
</feature>
<accession>A0A5S3QNA5</accession>
<comment type="similarity">
    <text evidence="2">Belongs to the UPF0073 (Hly-III) family.</text>
</comment>
<feature type="transmembrane region" description="Helical" evidence="7">
    <location>
        <begin position="161"/>
        <end position="181"/>
    </location>
</feature>
<dbReference type="GO" id="GO:0016020">
    <property type="term" value="C:membrane"/>
    <property type="evidence" value="ECO:0007669"/>
    <property type="project" value="InterPro"/>
</dbReference>
<evidence type="ECO:0000256" key="6">
    <source>
        <dbReference type="PIRSR" id="PIRSR604254-1"/>
    </source>
</evidence>
<dbReference type="AlphaFoldDB" id="A0A5S3QNA5"/>
<dbReference type="InterPro" id="IPR004254">
    <property type="entry name" value="AdipoR/HlyIII-related"/>
</dbReference>
<dbReference type="Pfam" id="PF03006">
    <property type="entry name" value="HlyIII"/>
    <property type="match status" value="1"/>
</dbReference>
<protein>
    <submittedName>
        <fullName evidence="8">Hemolysin III family protein</fullName>
    </submittedName>
</protein>
<keyword evidence="6" id="KW-0479">Metal-binding</keyword>
<dbReference type="NCBIfam" id="TIGR01065">
    <property type="entry name" value="hlyIII"/>
    <property type="match status" value="1"/>
</dbReference>
<evidence type="ECO:0000256" key="3">
    <source>
        <dbReference type="ARBA" id="ARBA00022692"/>
    </source>
</evidence>
<keyword evidence="6" id="KW-0862">Zinc</keyword>
<keyword evidence="4 7" id="KW-1133">Transmembrane helix</keyword>
<evidence type="ECO:0000256" key="4">
    <source>
        <dbReference type="ARBA" id="ARBA00022989"/>
    </source>
</evidence>
<keyword evidence="3 7" id="KW-0812">Transmembrane</keyword>
<feature type="binding site" evidence="6">
    <location>
        <position position="65"/>
    </location>
    <ligand>
        <name>Zn(2+)</name>
        <dbReference type="ChEBI" id="CHEBI:29105"/>
    </ligand>
</feature>
<dbReference type="GO" id="GO:0046872">
    <property type="term" value="F:metal ion binding"/>
    <property type="evidence" value="ECO:0007669"/>
    <property type="project" value="UniProtKB-KW"/>
</dbReference>
<feature type="binding site" evidence="6">
    <location>
        <position position="191"/>
    </location>
    <ligand>
        <name>Zn(2+)</name>
        <dbReference type="ChEBI" id="CHEBI:29105"/>
    </ligand>
</feature>
<dbReference type="GO" id="GO:0012505">
    <property type="term" value="C:endomembrane system"/>
    <property type="evidence" value="ECO:0007669"/>
    <property type="project" value="UniProtKB-SubCell"/>
</dbReference>
<evidence type="ECO:0000256" key="2">
    <source>
        <dbReference type="ARBA" id="ARBA00008488"/>
    </source>
</evidence>
<dbReference type="OrthoDB" id="9813689at2"/>
<dbReference type="PANTHER" id="PTHR20855:SF129">
    <property type="entry name" value="HEMOLYSIN-3 HOMOLOG"/>
    <property type="match status" value="1"/>
</dbReference>
<evidence type="ECO:0000256" key="7">
    <source>
        <dbReference type="SAM" id="Phobius"/>
    </source>
</evidence>
<dbReference type="GO" id="GO:0140911">
    <property type="term" value="F:pore-forming activity"/>
    <property type="evidence" value="ECO:0007669"/>
    <property type="project" value="InterPro"/>
</dbReference>
<organism evidence="8 9">
    <name type="scientific">Lentibacillus cibarius</name>
    <dbReference type="NCBI Taxonomy" id="2583219"/>
    <lineage>
        <taxon>Bacteria</taxon>
        <taxon>Bacillati</taxon>
        <taxon>Bacillota</taxon>
        <taxon>Bacilli</taxon>
        <taxon>Bacillales</taxon>
        <taxon>Bacillaceae</taxon>
        <taxon>Lentibacillus</taxon>
    </lineage>
</organism>
<dbReference type="EMBL" id="VCIA01000001">
    <property type="protein sequence ID" value="TMN23432.1"/>
    <property type="molecule type" value="Genomic_DNA"/>
</dbReference>
<evidence type="ECO:0000313" key="9">
    <source>
        <dbReference type="Proteomes" id="UP000306980"/>
    </source>
</evidence>
<feature type="transmembrane region" description="Helical" evidence="7">
    <location>
        <begin position="12"/>
        <end position="38"/>
    </location>
</feature>
<keyword evidence="5 7" id="KW-0472">Membrane</keyword>
<feature type="transmembrane region" description="Helical" evidence="7">
    <location>
        <begin position="104"/>
        <end position="125"/>
    </location>
</feature>
<name>A0A5S3QNA5_9BACI</name>
<dbReference type="InterPro" id="IPR005744">
    <property type="entry name" value="Hy-lIII"/>
</dbReference>
<dbReference type="Proteomes" id="UP000306980">
    <property type="component" value="Unassembled WGS sequence"/>
</dbReference>
<evidence type="ECO:0000256" key="5">
    <source>
        <dbReference type="ARBA" id="ARBA00023136"/>
    </source>
</evidence>
<feature type="transmembrane region" description="Helical" evidence="7">
    <location>
        <begin position="44"/>
        <end position="64"/>
    </location>
</feature>
<comment type="subcellular location">
    <subcellularLocation>
        <location evidence="1">Endomembrane system</location>
        <topology evidence="1">Multi-pass membrane protein</topology>
    </subcellularLocation>
</comment>
<evidence type="ECO:0000256" key="1">
    <source>
        <dbReference type="ARBA" id="ARBA00004127"/>
    </source>
</evidence>
<feature type="transmembrane region" description="Helical" evidence="7">
    <location>
        <begin position="188"/>
        <end position="209"/>
    </location>
</feature>
<dbReference type="PANTHER" id="PTHR20855">
    <property type="entry name" value="ADIPOR/PROGESTIN RECEPTOR-RELATED"/>
    <property type="match status" value="1"/>
</dbReference>
<feature type="transmembrane region" description="Helical" evidence="7">
    <location>
        <begin position="130"/>
        <end position="149"/>
    </location>
</feature>
<evidence type="ECO:0000313" key="8">
    <source>
        <dbReference type="EMBL" id="TMN23432.1"/>
    </source>
</evidence>
<feature type="transmembrane region" description="Helical" evidence="7">
    <location>
        <begin position="76"/>
        <end position="98"/>
    </location>
</feature>
<dbReference type="RefSeq" id="WP_138604321.1">
    <property type="nucleotide sequence ID" value="NZ_VCIA01000001.1"/>
</dbReference>
<proteinExistence type="inferred from homology"/>
<comment type="caution">
    <text evidence="8">The sequence shown here is derived from an EMBL/GenBank/DDBJ whole genome shotgun (WGS) entry which is preliminary data.</text>
</comment>